<feature type="transmembrane region" description="Helical" evidence="7">
    <location>
        <begin position="136"/>
        <end position="160"/>
    </location>
</feature>
<evidence type="ECO:0000256" key="6">
    <source>
        <dbReference type="ARBA" id="ARBA00023136"/>
    </source>
</evidence>
<dbReference type="PROSITE" id="PS50850">
    <property type="entry name" value="MFS"/>
    <property type="match status" value="2"/>
</dbReference>
<evidence type="ECO:0000256" key="2">
    <source>
        <dbReference type="ARBA" id="ARBA00022448"/>
    </source>
</evidence>
<dbReference type="RefSeq" id="WP_203802497.1">
    <property type="nucleotide sequence ID" value="NZ_BAAAQE010000010.1"/>
</dbReference>
<feature type="transmembrane region" description="Helical" evidence="7">
    <location>
        <begin position="278"/>
        <end position="300"/>
    </location>
</feature>
<evidence type="ECO:0000259" key="8">
    <source>
        <dbReference type="PROSITE" id="PS50850"/>
    </source>
</evidence>
<proteinExistence type="predicted"/>
<dbReference type="CDD" id="cd06173">
    <property type="entry name" value="MFS_MefA_like"/>
    <property type="match status" value="1"/>
</dbReference>
<dbReference type="InterPro" id="IPR036259">
    <property type="entry name" value="MFS_trans_sf"/>
</dbReference>
<name>A0ABQ3XIT0_9ACTN</name>
<feature type="transmembrane region" description="Helical" evidence="7">
    <location>
        <begin position="365"/>
        <end position="386"/>
    </location>
</feature>
<sequence length="404" mass="40838">MSFTSAESRWADVRLVAGGRAIAVCGELLAATTLALVLQSAGHGGLAVAGLLLAATLPIALLAPVAGRLADRADSRTLLVVVGSAQAVICATLAFTTHPVVIVALVAALACGLSITQPTLSALVPRMVRQADFARASGIVQSASQIGMLAAPALAGVLVGQTGPRVPLLIAAVSYLSLVVIGLLLRTRRHGASAADRAVTAAFRLRDDRTLAVMTVAVAAVVAGVSAINVFDVFFVRETLGASTTVYGLVSASWSAGMLLGSPLGSRIPERRRTVGTVLALLAAACLAVLIGGATAGSAWVLIPAWMVGGFFNGLLNVSTNVLIVSRVRPEAHGRAFSVYGASVQAAGIAGFFVAGPLVELFDPRVLVAGAGAAGLLAALACVPLVRTTREPRVTRDSPAPVAG</sequence>
<dbReference type="Pfam" id="PF05977">
    <property type="entry name" value="MFS_3"/>
    <property type="match status" value="1"/>
</dbReference>
<gene>
    <name evidence="9" type="ORF">Aco03nite_068150</name>
</gene>
<dbReference type="EMBL" id="BOMG01000084">
    <property type="protein sequence ID" value="GID58411.1"/>
    <property type="molecule type" value="Genomic_DNA"/>
</dbReference>
<reference evidence="9 10" key="1">
    <citation type="submission" date="2021-01" db="EMBL/GenBank/DDBJ databases">
        <title>Whole genome shotgun sequence of Actinoplanes couchii NBRC 106145.</title>
        <authorList>
            <person name="Komaki H."/>
            <person name="Tamura T."/>
        </authorList>
    </citation>
    <scope>NUCLEOTIDE SEQUENCE [LARGE SCALE GENOMIC DNA]</scope>
    <source>
        <strain evidence="9 10">NBRC 106145</strain>
    </source>
</reference>
<protein>
    <recommendedName>
        <fullName evidence="8">Major facilitator superfamily (MFS) profile domain-containing protein</fullName>
    </recommendedName>
</protein>
<dbReference type="Proteomes" id="UP000612282">
    <property type="component" value="Unassembled WGS sequence"/>
</dbReference>
<evidence type="ECO:0000256" key="1">
    <source>
        <dbReference type="ARBA" id="ARBA00004651"/>
    </source>
</evidence>
<feature type="transmembrane region" description="Helical" evidence="7">
    <location>
        <begin position="246"/>
        <end position="266"/>
    </location>
</feature>
<keyword evidence="6 7" id="KW-0472">Membrane</keyword>
<feature type="domain" description="Major facilitator superfamily (MFS) profile" evidence="8">
    <location>
        <begin position="1"/>
        <end position="189"/>
    </location>
</feature>
<accession>A0ABQ3XIT0</accession>
<dbReference type="PANTHER" id="PTHR23513">
    <property type="entry name" value="INTEGRAL MEMBRANE EFFLUX PROTEIN-RELATED"/>
    <property type="match status" value="1"/>
</dbReference>
<evidence type="ECO:0000313" key="10">
    <source>
        <dbReference type="Proteomes" id="UP000612282"/>
    </source>
</evidence>
<evidence type="ECO:0000256" key="4">
    <source>
        <dbReference type="ARBA" id="ARBA00022692"/>
    </source>
</evidence>
<keyword evidence="3" id="KW-1003">Cell membrane</keyword>
<dbReference type="InterPro" id="IPR020846">
    <property type="entry name" value="MFS_dom"/>
</dbReference>
<comment type="caution">
    <text evidence="9">The sequence shown here is derived from an EMBL/GenBank/DDBJ whole genome shotgun (WGS) entry which is preliminary data.</text>
</comment>
<evidence type="ECO:0000256" key="5">
    <source>
        <dbReference type="ARBA" id="ARBA00022989"/>
    </source>
</evidence>
<comment type="subcellular location">
    <subcellularLocation>
        <location evidence="1">Cell membrane</location>
        <topology evidence="1">Multi-pass membrane protein</topology>
    </subcellularLocation>
</comment>
<feature type="transmembrane region" description="Helical" evidence="7">
    <location>
        <begin position="77"/>
        <end position="95"/>
    </location>
</feature>
<feature type="transmembrane region" description="Helical" evidence="7">
    <location>
        <begin position="306"/>
        <end position="325"/>
    </location>
</feature>
<feature type="domain" description="Major facilitator superfamily (MFS) profile" evidence="8">
    <location>
        <begin position="210"/>
        <end position="404"/>
    </location>
</feature>
<feature type="transmembrane region" description="Helical" evidence="7">
    <location>
        <begin position="166"/>
        <end position="185"/>
    </location>
</feature>
<feature type="transmembrane region" description="Helical" evidence="7">
    <location>
        <begin position="101"/>
        <end position="124"/>
    </location>
</feature>
<feature type="transmembrane region" description="Helical" evidence="7">
    <location>
        <begin position="211"/>
        <end position="234"/>
    </location>
</feature>
<keyword evidence="2" id="KW-0813">Transport</keyword>
<dbReference type="Gene3D" id="1.20.1250.20">
    <property type="entry name" value="MFS general substrate transporter like domains"/>
    <property type="match status" value="2"/>
</dbReference>
<organism evidence="9 10">
    <name type="scientific">Actinoplanes couchii</name>
    <dbReference type="NCBI Taxonomy" id="403638"/>
    <lineage>
        <taxon>Bacteria</taxon>
        <taxon>Bacillati</taxon>
        <taxon>Actinomycetota</taxon>
        <taxon>Actinomycetes</taxon>
        <taxon>Micromonosporales</taxon>
        <taxon>Micromonosporaceae</taxon>
        <taxon>Actinoplanes</taxon>
    </lineage>
</organism>
<keyword evidence="4 7" id="KW-0812">Transmembrane</keyword>
<dbReference type="PANTHER" id="PTHR23513:SF11">
    <property type="entry name" value="STAPHYLOFERRIN A TRANSPORTER"/>
    <property type="match status" value="1"/>
</dbReference>
<dbReference type="InterPro" id="IPR010290">
    <property type="entry name" value="TM_effector"/>
</dbReference>
<keyword evidence="5 7" id="KW-1133">Transmembrane helix</keyword>
<feature type="transmembrane region" description="Helical" evidence="7">
    <location>
        <begin position="44"/>
        <end position="65"/>
    </location>
</feature>
<evidence type="ECO:0000256" key="3">
    <source>
        <dbReference type="ARBA" id="ARBA00022475"/>
    </source>
</evidence>
<dbReference type="SUPFAM" id="SSF103473">
    <property type="entry name" value="MFS general substrate transporter"/>
    <property type="match status" value="1"/>
</dbReference>
<keyword evidence="10" id="KW-1185">Reference proteome</keyword>
<evidence type="ECO:0000313" key="9">
    <source>
        <dbReference type="EMBL" id="GID58411.1"/>
    </source>
</evidence>
<feature type="transmembrane region" description="Helical" evidence="7">
    <location>
        <begin position="337"/>
        <end position="359"/>
    </location>
</feature>
<evidence type="ECO:0000256" key="7">
    <source>
        <dbReference type="SAM" id="Phobius"/>
    </source>
</evidence>
<feature type="transmembrane region" description="Helical" evidence="7">
    <location>
        <begin position="21"/>
        <end position="38"/>
    </location>
</feature>